<organism evidence="2">
    <name type="scientific">uncultured Aureispira sp</name>
    <dbReference type="NCBI Taxonomy" id="1331704"/>
    <lineage>
        <taxon>Bacteria</taxon>
        <taxon>Pseudomonadati</taxon>
        <taxon>Bacteroidota</taxon>
        <taxon>Saprospiria</taxon>
        <taxon>Saprospirales</taxon>
        <taxon>Saprospiraceae</taxon>
        <taxon>Aureispira</taxon>
        <taxon>environmental samples</taxon>
    </lineage>
</organism>
<sequence>MSAKILFIIDGLGALLSAFLLGVVLVQFENLFGMPKETLYFLAFLPCLFALYDLICYLKVKQNELFFLKGIAIANLLYCCLSILFVKQHYAQLSRLGVAYFSLELVVVVALGSIQLKTALKK</sequence>
<feature type="transmembrane region" description="Helical" evidence="1">
    <location>
        <begin position="7"/>
        <end position="26"/>
    </location>
</feature>
<feature type="transmembrane region" description="Helical" evidence="1">
    <location>
        <begin position="65"/>
        <end position="86"/>
    </location>
</feature>
<feature type="transmembrane region" description="Helical" evidence="1">
    <location>
        <begin position="98"/>
        <end position="116"/>
    </location>
</feature>
<feature type="transmembrane region" description="Helical" evidence="1">
    <location>
        <begin position="38"/>
        <end position="58"/>
    </location>
</feature>
<evidence type="ECO:0000313" key="2">
    <source>
        <dbReference type="EMBL" id="CAA6800662.1"/>
    </source>
</evidence>
<proteinExistence type="predicted"/>
<gene>
    <name evidence="2" type="ORF">HELGO_WM30342</name>
</gene>
<keyword evidence="1" id="KW-1133">Transmembrane helix</keyword>
<dbReference type="EMBL" id="CACVAQ010000055">
    <property type="protein sequence ID" value="CAA6800662.1"/>
    <property type="molecule type" value="Genomic_DNA"/>
</dbReference>
<accession>A0A6S6SCA3</accession>
<dbReference type="AlphaFoldDB" id="A0A6S6SCA3"/>
<protein>
    <submittedName>
        <fullName evidence="2">Uncharacterized protein</fullName>
    </submittedName>
</protein>
<name>A0A6S6SCA3_9BACT</name>
<keyword evidence="1" id="KW-0812">Transmembrane</keyword>
<evidence type="ECO:0000256" key="1">
    <source>
        <dbReference type="SAM" id="Phobius"/>
    </source>
</evidence>
<keyword evidence="1" id="KW-0472">Membrane</keyword>
<reference evidence="2" key="1">
    <citation type="submission" date="2020-01" db="EMBL/GenBank/DDBJ databases">
        <authorList>
            <person name="Meier V. D."/>
            <person name="Meier V D."/>
        </authorList>
    </citation>
    <scope>NUCLEOTIDE SEQUENCE</scope>
    <source>
        <strain evidence="2">HLG_WM_MAG_10</strain>
    </source>
</reference>